<keyword evidence="3" id="KW-1185">Reference proteome</keyword>
<gene>
    <name evidence="2" type="ORF">F8O04_00980</name>
</gene>
<evidence type="ECO:0000313" key="2">
    <source>
        <dbReference type="EMBL" id="KAB1648910.1"/>
    </source>
</evidence>
<feature type="compositionally biased region" description="Low complexity" evidence="1">
    <location>
        <begin position="63"/>
        <end position="75"/>
    </location>
</feature>
<dbReference type="EMBL" id="WBJY01000001">
    <property type="protein sequence ID" value="KAB1648910.1"/>
    <property type="molecule type" value="Genomic_DNA"/>
</dbReference>
<proteinExistence type="predicted"/>
<comment type="caution">
    <text evidence="2">The sequence shown here is derived from an EMBL/GenBank/DDBJ whole genome shotgun (WGS) entry which is preliminary data.</text>
</comment>
<dbReference type="RefSeq" id="WP_158027464.1">
    <property type="nucleotide sequence ID" value="NZ_BMHG01000001.1"/>
</dbReference>
<sequence length="110" mass="11303">MHPRATLTSSDCDARRHVTASVAFAVAVLLLTLAAAPPDTAPRLSAPGHAVSQAVAPVHSSVGAHPAPARGPADGPGRDDIGLVRVSEQLRDAASQLMLACETLVERFAH</sequence>
<accession>A0A6H9WRE8</accession>
<feature type="region of interest" description="Disordered" evidence="1">
    <location>
        <begin position="41"/>
        <end position="81"/>
    </location>
</feature>
<dbReference type="Proteomes" id="UP000431744">
    <property type="component" value="Unassembled WGS sequence"/>
</dbReference>
<organism evidence="2 3">
    <name type="scientific">Pseudoclavibacter endophyticus</name>
    <dbReference type="NCBI Taxonomy" id="1778590"/>
    <lineage>
        <taxon>Bacteria</taxon>
        <taxon>Bacillati</taxon>
        <taxon>Actinomycetota</taxon>
        <taxon>Actinomycetes</taxon>
        <taxon>Micrococcales</taxon>
        <taxon>Microbacteriaceae</taxon>
        <taxon>Pseudoclavibacter</taxon>
    </lineage>
</organism>
<protein>
    <submittedName>
        <fullName evidence="2">Uncharacterized protein</fullName>
    </submittedName>
</protein>
<evidence type="ECO:0000256" key="1">
    <source>
        <dbReference type="SAM" id="MobiDB-lite"/>
    </source>
</evidence>
<reference evidence="2 3" key="1">
    <citation type="submission" date="2019-09" db="EMBL/GenBank/DDBJ databases">
        <title>Phylogeny of genus Pseudoclavibacter and closely related genus.</title>
        <authorList>
            <person name="Li Y."/>
        </authorList>
    </citation>
    <scope>NUCLEOTIDE SEQUENCE [LARGE SCALE GENOMIC DNA]</scope>
    <source>
        <strain evidence="2 3">EGI 60007</strain>
    </source>
</reference>
<dbReference type="AlphaFoldDB" id="A0A6H9WRE8"/>
<evidence type="ECO:0000313" key="3">
    <source>
        <dbReference type="Proteomes" id="UP000431744"/>
    </source>
</evidence>
<name>A0A6H9WRE8_9MICO</name>